<dbReference type="EMBL" id="PQGA01000007">
    <property type="protein sequence ID" value="POR51040.1"/>
    <property type="molecule type" value="Genomic_DNA"/>
</dbReference>
<dbReference type="InterPro" id="IPR018060">
    <property type="entry name" value="HTH_AraC"/>
</dbReference>
<dbReference type="InterPro" id="IPR050204">
    <property type="entry name" value="AraC_XylS_family_regulators"/>
</dbReference>
<dbReference type="AlphaFoldDB" id="A0A2S4M8G7"/>
<evidence type="ECO:0000256" key="2">
    <source>
        <dbReference type="ARBA" id="ARBA00023125"/>
    </source>
</evidence>
<dbReference type="SMART" id="SM00342">
    <property type="entry name" value="HTH_ARAC"/>
    <property type="match status" value="1"/>
</dbReference>
<evidence type="ECO:0000313" key="6">
    <source>
        <dbReference type="Proteomes" id="UP000237381"/>
    </source>
</evidence>
<keyword evidence="2" id="KW-0238">DNA-binding</keyword>
<dbReference type="GO" id="GO:0043565">
    <property type="term" value="F:sequence-specific DNA binding"/>
    <property type="evidence" value="ECO:0007669"/>
    <property type="project" value="InterPro"/>
</dbReference>
<dbReference type="Gene3D" id="1.10.10.60">
    <property type="entry name" value="Homeodomain-like"/>
    <property type="match status" value="1"/>
</dbReference>
<keyword evidence="6" id="KW-1185">Reference proteome</keyword>
<evidence type="ECO:0000313" key="5">
    <source>
        <dbReference type="EMBL" id="POR51040.1"/>
    </source>
</evidence>
<dbReference type="GO" id="GO:0003700">
    <property type="term" value="F:DNA-binding transcription factor activity"/>
    <property type="evidence" value="ECO:0007669"/>
    <property type="project" value="InterPro"/>
</dbReference>
<reference evidence="5 6" key="1">
    <citation type="submission" date="2018-01" db="EMBL/GenBank/DDBJ databases">
        <title>Genomic Encyclopedia of Type Strains, Phase III (KMG-III): the genomes of soil and plant-associated and newly described type strains.</title>
        <authorList>
            <person name="Whitman W."/>
        </authorList>
    </citation>
    <scope>NUCLEOTIDE SEQUENCE [LARGE SCALE GENOMIC DNA]</scope>
    <source>
        <strain evidence="5 6">JCM 18070</strain>
    </source>
</reference>
<dbReference type="PROSITE" id="PS01124">
    <property type="entry name" value="HTH_ARAC_FAMILY_2"/>
    <property type="match status" value="1"/>
</dbReference>
<dbReference type="Gene3D" id="3.40.50.880">
    <property type="match status" value="1"/>
</dbReference>
<protein>
    <submittedName>
        <fullName evidence="5">Transcriptional regulator GlxA family with amidase domain</fullName>
    </submittedName>
</protein>
<dbReference type="Proteomes" id="UP000237381">
    <property type="component" value="Unassembled WGS sequence"/>
</dbReference>
<dbReference type="InterPro" id="IPR018062">
    <property type="entry name" value="HTH_AraC-typ_CS"/>
</dbReference>
<dbReference type="SUPFAM" id="SSF46689">
    <property type="entry name" value="Homeodomain-like"/>
    <property type="match status" value="2"/>
</dbReference>
<keyword evidence="1" id="KW-0805">Transcription regulation</keyword>
<dbReference type="InterPro" id="IPR029062">
    <property type="entry name" value="Class_I_gatase-like"/>
</dbReference>
<feature type="domain" description="HTH araC/xylS-type" evidence="4">
    <location>
        <begin position="234"/>
        <end position="332"/>
    </location>
</feature>
<dbReference type="OrthoDB" id="6831751at2"/>
<sequence>MAYVVIDDRGLAASLSARNTATRATRESVTRQIGIVLFEGFSLLGAGMVAEVFQLANDIAMSEGSKTLPYRVWLLSTEGGAVACSSSLQLATSAIDEVGDSCIRGFDALFIGGGRAVANALGDARLKAWLHRVVPASDEVRAIGEGHQLLKAAGLELEQFGAPFGQRMRPAGPEEDAGADDHHEALRAALVLIRRDMGADAARKVGERALPSLSTRLSALFADASRPTSGDKVWASARWLQENCERAISVADAAQAFAMSERNFLRRFKDVLGMTPSDYLLQVRLELTCQLLVNTDLPVDKIARRSGMRDGDRLSKVFRSRLGVSPTEYRSRHRVRVDNAIGQ</sequence>
<organism evidence="5 6">
    <name type="scientific">Paraburkholderia eburnea</name>
    <dbReference type="NCBI Taxonomy" id="1189126"/>
    <lineage>
        <taxon>Bacteria</taxon>
        <taxon>Pseudomonadati</taxon>
        <taxon>Pseudomonadota</taxon>
        <taxon>Betaproteobacteria</taxon>
        <taxon>Burkholderiales</taxon>
        <taxon>Burkholderiaceae</taxon>
        <taxon>Paraburkholderia</taxon>
    </lineage>
</organism>
<evidence type="ECO:0000256" key="1">
    <source>
        <dbReference type="ARBA" id="ARBA00023015"/>
    </source>
</evidence>
<dbReference type="InterPro" id="IPR009057">
    <property type="entry name" value="Homeodomain-like_sf"/>
</dbReference>
<accession>A0A2S4M8G7</accession>
<name>A0A2S4M8G7_9BURK</name>
<gene>
    <name evidence="5" type="ORF">B0G62_10766</name>
</gene>
<dbReference type="PANTHER" id="PTHR46796">
    <property type="entry name" value="HTH-TYPE TRANSCRIPTIONAL ACTIVATOR RHAS-RELATED"/>
    <property type="match status" value="1"/>
</dbReference>
<dbReference type="PROSITE" id="PS00041">
    <property type="entry name" value="HTH_ARAC_FAMILY_1"/>
    <property type="match status" value="1"/>
</dbReference>
<proteinExistence type="predicted"/>
<dbReference type="SUPFAM" id="SSF52317">
    <property type="entry name" value="Class I glutamine amidotransferase-like"/>
    <property type="match status" value="1"/>
</dbReference>
<dbReference type="Pfam" id="PF12833">
    <property type="entry name" value="HTH_18"/>
    <property type="match status" value="1"/>
</dbReference>
<keyword evidence="3" id="KW-0804">Transcription</keyword>
<dbReference type="PANTHER" id="PTHR46796:SF6">
    <property type="entry name" value="ARAC SUBFAMILY"/>
    <property type="match status" value="1"/>
</dbReference>
<evidence type="ECO:0000256" key="3">
    <source>
        <dbReference type="ARBA" id="ARBA00023163"/>
    </source>
</evidence>
<evidence type="ECO:0000259" key="4">
    <source>
        <dbReference type="PROSITE" id="PS01124"/>
    </source>
</evidence>
<comment type="caution">
    <text evidence="5">The sequence shown here is derived from an EMBL/GenBank/DDBJ whole genome shotgun (WGS) entry which is preliminary data.</text>
</comment>